<feature type="region of interest" description="Disordered" evidence="1">
    <location>
        <begin position="1"/>
        <end position="31"/>
    </location>
</feature>
<organism evidence="2 3">
    <name type="scientific">Triparma laevis f. longispina</name>
    <dbReference type="NCBI Taxonomy" id="1714387"/>
    <lineage>
        <taxon>Eukaryota</taxon>
        <taxon>Sar</taxon>
        <taxon>Stramenopiles</taxon>
        <taxon>Ochrophyta</taxon>
        <taxon>Bolidophyceae</taxon>
        <taxon>Parmales</taxon>
        <taxon>Triparmaceae</taxon>
        <taxon>Triparma</taxon>
    </lineage>
</organism>
<proteinExistence type="predicted"/>
<comment type="caution">
    <text evidence="2">The sequence shown here is derived from an EMBL/GenBank/DDBJ whole genome shotgun (WGS) entry which is preliminary data.</text>
</comment>
<feature type="compositionally biased region" description="Basic residues" evidence="1">
    <location>
        <begin position="1"/>
        <end position="10"/>
    </location>
</feature>
<feature type="compositionally biased region" description="Basic and acidic residues" evidence="1">
    <location>
        <begin position="448"/>
        <end position="481"/>
    </location>
</feature>
<evidence type="ECO:0000313" key="3">
    <source>
        <dbReference type="Proteomes" id="UP001165122"/>
    </source>
</evidence>
<dbReference type="AlphaFoldDB" id="A0A9W6ZEF6"/>
<dbReference type="Proteomes" id="UP001165122">
    <property type="component" value="Unassembled WGS sequence"/>
</dbReference>
<reference evidence="3" key="1">
    <citation type="journal article" date="2023" name="Commun. Biol.">
        <title>Genome analysis of Parmales, the sister group of diatoms, reveals the evolutionary specialization of diatoms from phago-mixotrophs to photoautotrophs.</title>
        <authorList>
            <person name="Ban H."/>
            <person name="Sato S."/>
            <person name="Yoshikawa S."/>
            <person name="Yamada K."/>
            <person name="Nakamura Y."/>
            <person name="Ichinomiya M."/>
            <person name="Sato N."/>
            <person name="Blanc-Mathieu R."/>
            <person name="Endo H."/>
            <person name="Kuwata A."/>
            <person name="Ogata H."/>
        </authorList>
    </citation>
    <scope>NUCLEOTIDE SEQUENCE [LARGE SCALE GENOMIC DNA]</scope>
    <source>
        <strain evidence="3">NIES 3700</strain>
    </source>
</reference>
<keyword evidence="3" id="KW-1185">Reference proteome</keyword>
<name>A0A9W6ZEF6_9STRA</name>
<accession>A0A9W6ZEF6</accession>
<gene>
    <name evidence="2" type="ORF">TrLO_g7316</name>
</gene>
<feature type="region of interest" description="Disordered" evidence="1">
    <location>
        <begin position="421"/>
        <end position="481"/>
    </location>
</feature>
<protein>
    <submittedName>
        <fullName evidence="2">Uncharacterized protein</fullName>
    </submittedName>
</protein>
<sequence>MFAPHGKRRVPNPFRDETDSLPICTPPSTSSPSSRFTLKTLFICVLLGLGTLSLISSKAGVENVVRDNDKHVNDKVGEKVITKDDDYLSSIPDKVETLRPVITMNDDMSQLEIPLTTPKPIQIEPIFTPQPTLEPINKKEEDINPHGHHGHHGHHNHALGTSLLSTFTLWLDSSESTTIHEDKSSKTFSWDDQNMGSKKFEFLSLSPSESIFSKSKLNVGMNEFKNSYDSVQDSLKLPVVTVSPYVPSLSSNGVTFPGPLRSPNFKLQYVSTLFFVLKPDIIVKSKSNIAGTEFFGYGGLTFSIDKGMIAFTGNNKNKERIVTHMTQSYGHVNAGEIICVVIKLNGDRKMSSFNGSPFEMVEVEHVFGSEEAVLGGGESGRSFVGSVMEVIVINEMDLDEEKSGEVVNYLAKKWDIEGIPDDVNLKTDPRLTPNGNPGEESETVEAANHAEHKNPKPDELTDVEKKELEKKEQEAKQAADKVKKADWLADLDRLHEKAVAEAKEATEKQVNDVKNNAPKTDQNIDDMWTVSKAQNFIPGPCKASGDSFKGAPLKVWSLDKSNNYIQVMWPPPSTAEFKDINTYTTAYDDAMKSISGVKKGGEELKKFVHKEITGLKELRHGLFCKENEGEGGLRS</sequence>
<evidence type="ECO:0000256" key="1">
    <source>
        <dbReference type="SAM" id="MobiDB-lite"/>
    </source>
</evidence>
<dbReference type="OrthoDB" id="10404938at2759"/>
<dbReference type="EMBL" id="BRXW01000391">
    <property type="protein sequence ID" value="GMH49792.1"/>
    <property type="molecule type" value="Genomic_DNA"/>
</dbReference>
<evidence type="ECO:0000313" key="2">
    <source>
        <dbReference type="EMBL" id="GMH49792.1"/>
    </source>
</evidence>